<reference evidence="3 4" key="1">
    <citation type="submission" date="2019-01" db="EMBL/GenBank/DDBJ databases">
        <authorList>
            <consortium name="Pathogen Informatics"/>
        </authorList>
    </citation>
    <scope>NUCLEOTIDE SEQUENCE [LARGE SCALE GENOMIC DNA]</scope>
    <source>
        <strain evidence="3 4">NCTC10179</strain>
    </source>
</reference>
<feature type="binding site" evidence="2">
    <location>
        <position position="185"/>
    </location>
    <ligand>
        <name>Fe cation</name>
        <dbReference type="ChEBI" id="CHEBI:24875"/>
        <label>1</label>
    </ligand>
</feature>
<keyword evidence="2" id="KW-0479">Metal-binding</keyword>
<dbReference type="EMBL" id="LR215039">
    <property type="protein sequence ID" value="VEU76515.1"/>
    <property type="molecule type" value="Genomic_DNA"/>
</dbReference>
<dbReference type="InterPro" id="IPR029052">
    <property type="entry name" value="Metallo-depent_PP-like"/>
</dbReference>
<feature type="binding site" evidence="2">
    <location>
        <position position="70"/>
    </location>
    <ligand>
        <name>Fe cation</name>
        <dbReference type="ChEBI" id="CHEBI:24875"/>
        <label>2</label>
    </ligand>
</feature>
<feature type="binding site" evidence="2">
    <location>
        <position position="11"/>
    </location>
    <ligand>
        <name>Fe cation</name>
        <dbReference type="ChEBI" id="CHEBI:24875"/>
        <label>1</label>
    </ligand>
</feature>
<dbReference type="KEGG" id="mcou:NCTC10179_00701"/>
<dbReference type="GO" id="GO:0004113">
    <property type="term" value="F:2',3'-cyclic-nucleotide 3'-phosphodiesterase activity"/>
    <property type="evidence" value="ECO:0007669"/>
    <property type="project" value="TreeGrafter"/>
</dbReference>
<dbReference type="NCBIfam" id="TIGR00282">
    <property type="entry name" value="TIGR00282 family metallophosphoesterase"/>
    <property type="match status" value="1"/>
</dbReference>
<feature type="binding site" evidence="2">
    <location>
        <position position="158"/>
    </location>
    <ligand>
        <name>Fe cation</name>
        <dbReference type="ChEBI" id="CHEBI:24875"/>
        <label>2</label>
    </ligand>
</feature>
<dbReference type="Proteomes" id="UP000289497">
    <property type="component" value="Chromosome"/>
</dbReference>
<accession>A0A449B7F3</accession>
<evidence type="ECO:0000256" key="2">
    <source>
        <dbReference type="PIRSR" id="PIRSR004789-51"/>
    </source>
</evidence>
<protein>
    <submittedName>
        <fullName evidence="3">Putative metallophosphoesterase</fullName>
    </submittedName>
</protein>
<dbReference type="GO" id="GO:0046872">
    <property type="term" value="F:metal ion binding"/>
    <property type="evidence" value="ECO:0007669"/>
    <property type="project" value="UniProtKB-KW"/>
</dbReference>
<evidence type="ECO:0000313" key="4">
    <source>
        <dbReference type="Proteomes" id="UP000289497"/>
    </source>
</evidence>
<dbReference type="Gene3D" id="3.60.21.10">
    <property type="match status" value="1"/>
</dbReference>
<dbReference type="AlphaFoldDB" id="A0A449B7F3"/>
<organism evidence="3 4">
    <name type="scientific">Mycoplasmopsis columboralis</name>
    <dbReference type="NCBI Taxonomy" id="171282"/>
    <lineage>
        <taxon>Bacteria</taxon>
        <taxon>Bacillati</taxon>
        <taxon>Mycoplasmatota</taxon>
        <taxon>Mycoplasmoidales</taxon>
        <taxon>Metamycoplasmataceae</taxon>
        <taxon>Mycoplasmopsis</taxon>
    </lineage>
</organism>
<feature type="binding site" evidence="2">
    <location>
        <position position="183"/>
    </location>
    <ligand>
        <name>Fe cation</name>
        <dbReference type="ChEBI" id="CHEBI:24875"/>
        <label>2</label>
    </ligand>
</feature>
<gene>
    <name evidence="3" type="ORF">NCTC10179_00701</name>
</gene>
<dbReference type="Pfam" id="PF13277">
    <property type="entry name" value="YmdB"/>
    <property type="match status" value="1"/>
</dbReference>
<evidence type="ECO:0000256" key="1">
    <source>
        <dbReference type="PIRSR" id="PIRSR004789-50"/>
    </source>
</evidence>
<feature type="active site" description="Proton donor" evidence="1">
    <location>
        <position position="71"/>
    </location>
</feature>
<sequence>MSKLKVLFFGDIFSQPGIDTVEKCLPELKAKFKPDFIIAQGENISGRKGLKQKDYLKLKELGINAFTMGNHVWAQGEIFDYIENSDIIRPLNIDSDYPGVGAKVFDIKGKKLLVISLMGVAFNPLLAPWKQDAPNNFFDYFDEEIKKHNYNFVFVDFHGETTSEKNVFGLYVDGIADAVCGTHTHVQTSDARQLPNGTLFITDVGMCGPQDSAIGANYDEVYSNMRFGTRMRFKVSPNNTQLNAVFLTLNTNKKKAKIKVINRRNVLA</sequence>
<feature type="binding site" evidence="2">
    <location>
        <position position="42"/>
    </location>
    <ligand>
        <name>Fe cation</name>
        <dbReference type="ChEBI" id="CHEBI:24875"/>
        <label>1</label>
    </ligand>
</feature>
<dbReference type="PANTHER" id="PTHR36303:SF1">
    <property type="entry name" value="2',3'-CYCLIC-NUCLEOTIDE 2'-PHOSPHODIESTERASE"/>
    <property type="match status" value="1"/>
</dbReference>
<dbReference type="RefSeq" id="WP_036434439.1">
    <property type="nucleotide sequence ID" value="NZ_LR215039.1"/>
</dbReference>
<name>A0A449B7F3_9BACT</name>
<dbReference type="SUPFAM" id="SSF56300">
    <property type="entry name" value="Metallo-dependent phosphatases"/>
    <property type="match status" value="1"/>
</dbReference>
<dbReference type="PIRSF" id="PIRSF004789">
    <property type="entry name" value="DR1281"/>
    <property type="match status" value="1"/>
</dbReference>
<dbReference type="InterPro" id="IPR005235">
    <property type="entry name" value="YmdB-like"/>
</dbReference>
<feature type="binding site" evidence="2">
    <location>
        <position position="42"/>
    </location>
    <ligand>
        <name>Fe cation</name>
        <dbReference type="ChEBI" id="CHEBI:24875"/>
        <label>2</label>
    </ligand>
</feature>
<proteinExistence type="predicted"/>
<dbReference type="PANTHER" id="PTHR36303">
    <property type="entry name" value="2',3'-CYCLIC-NUCLEOTIDE 2'-PHOSPHODIESTERASE"/>
    <property type="match status" value="1"/>
</dbReference>
<feature type="binding site" evidence="2">
    <location>
        <position position="43"/>
    </location>
    <ligand>
        <name>Fe cation</name>
        <dbReference type="ChEBI" id="CHEBI:24875"/>
        <label>1</label>
    </ligand>
</feature>
<evidence type="ECO:0000313" key="3">
    <source>
        <dbReference type="EMBL" id="VEU76515.1"/>
    </source>
</evidence>
<keyword evidence="4" id="KW-1185">Reference proteome</keyword>
<dbReference type="OrthoDB" id="9801109at2"/>